<evidence type="ECO:0000259" key="2">
    <source>
        <dbReference type="Pfam" id="PF14111"/>
    </source>
</evidence>
<feature type="compositionally biased region" description="Polar residues" evidence="1">
    <location>
        <begin position="339"/>
        <end position="349"/>
    </location>
</feature>
<feature type="region of interest" description="Disordered" evidence="1">
    <location>
        <begin position="330"/>
        <end position="349"/>
    </location>
</feature>
<gene>
    <name evidence="3" type="ORF">LTRI10_LOCUS25443</name>
</gene>
<accession>A0AAV2EF85</accession>
<dbReference type="EMBL" id="OZ034817">
    <property type="protein sequence ID" value="CAL1384220.1"/>
    <property type="molecule type" value="Genomic_DNA"/>
</dbReference>
<evidence type="ECO:0000313" key="3">
    <source>
        <dbReference type="EMBL" id="CAL1384220.1"/>
    </source>
</evidence>
<dbReference type="AlphaFoldDB" id="A0AAV2EF85"/>
<reference evidence="3 4" key="1">
    <citation type="submission" date="2024-04" db="EMBL/GenBank/DDBJ databases">
        <authorList>
            <person name="Fracassetti M."/>
        </authorList>
    </citation>
    <scope>NUCLEOTIDE SEQUENCE [LARGE SCALE GENOMIC DNA]</scope>
</reference>
<dbReference type="Pfam" id="PF14111">
    <property type="entry name" value="DUF4283"/>
    <property type="match status" value="1"/>
</dbReference>
<proteinExistence type="predicted"/>
<evidence type="ECO:0000256" key="1">
    <source>
        <dbReference type="SAM" id="MobiDB-lite"/>
    </source>
</evidence>
<dbReference type="PANTHER" id="PTHR31286:SF180">
    <property type="entry name" value="OS10G0362600 PROTEIN"/>
    <property type="match status" value="1"/>
</dbReference>
<organism evidence="3 4">
    <name type="scientific">Linum trigynum</name>
    <dbReference type="NCBI Taxonomy" id="586398"/>
    <lineage>
        <taxon>Eukaryota</taxon>
        <taxon>Viridiplantae</taxon>
        <taxon>Streptophyta</taxon>
        <taxon>Embryophyta</taxon>
        <taxon>Tracheophyta</taxon>
        <taxon>Spermatophyta</taxon>
        <taxon>Magnoliopsida</taxon>
        <taxon>eudicotyledons</taxon>
        <taxon>Gunneridae</taxon>
        <taxon>Pentapetalae</taxon>
        <taxon>rosids</taxon>
        <taxon>fabids</taxon>
        <taxon>Malpighiales</taxon>
        <taxon>Linaceae</taxon>
        <taxon>Linum</taxon>
    </lineage>
</organism>
<feature type="domain" description="DUF4283" evidence="2">
    <location>
        <begin position="55"/>
        <end position="136"/>
    </location>
</feature>
<dbReference type="InterPro" id="IPR040256">
    <property type="entry name" value="At4g02000-like"/>
</dbReference>
<evidence type="ECO:0000313" key="4">
    <source>
        <dbReference type="Proteomes" id="UP001497516"/>
    </source>
</evidence>
<dbReference type="Proteomes" id="UP001497516">
    <property type="component" value="Chromosome 4"/>
</dbReference>
<protein>
    <recommendedName>
        <fullName evidence="2">DUF4283 domain-containing protein</fullName>
    </recommendedName>
</protein>
<name>A0AAV2EF85_9ROSI</name>
<dbReference type="InterPro" id="IPR025558">
    <property type="entry name" value="DUF4283"/>
</dbReference>
<keyword evidence="4" id="KW-1185">Reference proteome</keyword>
<sequence>MTTVTGGASSGAVGDGRTWASLFSINPDFKLDYYEPEFVNGSLRIPASVIDEGSKRWVNCLVGQFLDRPSSLSSIHFWANWIWGHDGAIRVSWLGESLVLFQFPTAEVCRWVFEGGPWHHKENMIFLRKWEPGIQPLSIDNSVVPVWVRISNLPSEMTTNEGLGRIASSLGKPLCMDYPTKQGTRLGMAKVCIEVTVKSNMVNKLSITPDGKPEMLVDVEYCHVPCKCLKCNVFGHDCSNPGGRTKQIWVVKQPRVLEVPQDSRDKGKSVALEEATESVSANAIAEVSAQATIDGVDAQSSQSPAGSVEGVIAMNEDGFQVVTNRKNRVRAPAPGSIKSPWNYTGSSSGKLSVDEVSFPSLNRVSPKQVVALPAPVKGRGRGRKRGK</sequence>
<dbReference type="PANTHER" id="PTHR31286">
    <property type="entry name" value="GLYCINE-RICH CELL WALL STRUCTURAL PROTEIN 1.8-LIKE"/>
    <property type="match status" value="1"/>
</dbReference>